<reference evidence="1 2" key="1">
    <citation type="journal article" date="2024" name="Plant Biotechnol. J.">
        <title>Genome and CRISPR/Cas9 system of a widespread forest tree (Populus alba) in the world.</title>
        <authorList>
            <person name="Liu Y.J."/>
            <person name="Jiang P.F."/>
            <person name="Han X.M."/>
            <person name="Li X.Y."/>
            <person name="Wang H.M."/>
            <person name="Wang Y.J."/>
            <person name="Wang X.X."/>
            <person name="Zeng Q.Y."/>
        </authorList>
    </citation>
    <scope>NUCLEOTIDE SEQUENCE [LARGE SCALE GENOMIC DNA]</scope>
    <source>
        <strain evidence="2">cv. PAL-ZL1</strain>
    </source>
</reference>
<evidence type="ECO:0000313" key="1">
    <source>
        <dbReference type="EMBL" id="KAL3573505.1"/>
    </source>
</evidence>
<protein>
    <submittedName>
        <fullName evidence="1">Uncharacterized protein</fullName>
    </submittedName>
</protein>
<keyword evidence="2" id="KW-1185">Reference proteome</keyword>
<organism evidence="1 2">
    <name type="scientific">Populus alba</name>
    <name type="common">White poplar</name>
    <dbReference type="NCBI Taxonomy" id="43335"/>
    <lineage>
        <taxon>Eukaryota</taxon>
        <taxon>Viridiplantae</taxon>
        <taxon>Streptophyta</taxon>
        <taxon>Embryophyta</taxon>
        <taxon>Tracheophyta</taxon>
        <taxon>Spermatophyta</taxon>
        <taxon>Magnoliopsida</taxon>
        <taxon>eudicotyledons</taxon>
        <taxon>Gunneridae</taxon>
        <taxon>Pentapetalae</taxon>
        <taxon>rosids</taxon>
        <taxon>fabids</taxon>
        <taxon>Malpighiales</taxon>
        <taxon>Salicaceae</taxon>
        <taxon>Saliceae</taxon>
        <taxon>Populus</taxon>
    </lineage>
</organism>
<dbReference type="Proteomes" id="UP000309997">
    <property type="component" value="Unassembled WGS sequence"/>
</dbReference>
<proteinExistence type="predicted"/>
<gene>
    <name evidence="1" type="ORF">D5086_024118</name>
</gene>
<comment type="caution">
    <text evidence="1">The sequence shown here is derived from an EMBL/GenBank/DDBJ whole genome shotgun (WGS) entry which is preliminary data.</text>
</comment>
<accession>A0ACC4B581</accession>
<evidence type="ECO:0000313" key="2">
    <source>
        <dbReference type="Proteomes" id="UP000309997"/>
    </source>
</evidence>
<name>A0ACC4B581_POPAL</name>
<dbReference type="EMBL" id="RCHU02000013">
    <property type="protein sequence ID" value="KAL3573505.1"/>
    <property type="molecule type" value="Genomic_DNA"/>
</dbReference>
<sequence>MQNSPSRFPLRYKFFSTDEELIGFYLDKKVNGEGLLAKAASLFKDCNIYSEEEPWEIFNRFEGHKSDIKYGLILMGQASKDHLQGFKDQRVTTMLHTPALSQPVFFKSCDRILSLCQGGWGVVVRGNGFVAGDIINCWFAYDEENRVLNLIMEWAANESAGPAAQQAEAGGDAGQAAGAGGNGKGEQQ</sequence>